<dbReference type="GO" id="GO:0045735">
    <property type="term" value="F:nutrient reservoir activity"/>
    <property type="evidence" value="ECO:0007669"/>
    <property type="project" value="UniProtKB-KW"/>
</dbReference>
<organism evidence="7 8">
    <name type="scientific">Dillenia turbinata</name>
    <dbReference type="NCBI Taxonomy" id="194707"/>
    <lineage>
        <taxon>Eukaryota</taxon>
        <taxon>Viridiplantae</taxon>
        <taxon>Streptophyta</taxon>
        <taxon>Embryophyta</taxon>
        <taxon>Tracheophyta</taxon>
        <taxon>Spermatophyta</taxon>
        <taxon>Magnoliopsida</taxon>
        <taxon>eudicotyledons</taxon>
        <taxon>Gunneridae</taxon>
        <taxon>Pentapetalae</taxon>
        <taxon>Dilleniales</taxon>
        <taxon>Dilleniaceae</taxon>
        <taxon>Dillenia</taxon>
    </lineage>
</organism>
<keyword evidence="8" id="KW-1185">Reference proteome</keyword>
<reference evidence="7 8" key="1">
    <citation type="submission" date="2023-12" db="EMBL/GenBank/DDBJ databases">
        <title>A high-quality genome assembly for Dillenia turbinata (Dilleniales).</title>
        <authorList>
            <person name="Chanderbali A."/>
        </authorList>
    </citation>
    <scope>NUCLEOTIDE SEQUENCE [LARGE SCALE GENOMIC DNA]</scope>
    <source>
        <strain evidence="7">LSX21</strain>
        <tissue evidence="7">Leaf</tissue>
    </source>
</reference>
<dbReference type="Gene3D" id="3.40.50.1000">
    <property type="entry name" value="HAD superfamily/HAD-like"/>
    <property type="match status" value="1"/>
</dbReference>
<sequence length="259" mass="28745">MKVLPLLFFLSTAIVASHCSEVASEGQIHLLRPQSGSGGRLLSGLSCLSWRLAVEANNIIEWETIPATCEGYVGHYMLGHQYRKDIQAVVYAAIGYAKSLNISKDGKDIWIFDIDETSLSNLPYYAKHGFGAEPYNSTLFNEWVFEGKAPALPGTLKLYRKIVSLGIKPVFLTGRSEDQRKVTSSNLKNVGYRSWLKLILKASSESGTTAVVYKSTHRAELEASGYRIVGNIGDQWSDILGTHEANRSFKLPDPMYYIS</sequence>
<evidence type="ECO:0000256" key="2">
    <source>
        <dbReference type="ARBA" id="ARBA00022729"/>
    </source>
</evidence>
<evidence type="ECO:0000256" key="1">
    <source>
        <dbReference type="ARBA" id="ARBA00002410"/>
    </source>
</evidence>
<dbReference type="InterPro" id="IPR036412">
    <property type="entry name" value="HAD-like_sf"/>
</dbReference>
<dbReference type="PANTHER" id="PTHR31284:SF19">
    <property type="entry name" value="VEGETATIVE STORAGE PROTEIN 1-RELATED"/>
    <property type="match status" value="1"/>
</dbReference>
<evidence type="ECO:0000256" key="5">
    <source>
        <dbReference type="PIRNR" id="PIRNR002674"/>
    </source>
</evidence>
<dbReference type="Proteomes" id="UP001370490">
    <property type="component" value="Unassembled WGS sequence"/>
</dbReference>
<keyword evidence="2 6" id="KW-0732">Signal</keyword>
<dbReference type="PIRSF" id="PIRSF002674">
    <property type="entry name" value="VSP"/>
    <property type="match status" value="1"/>
</dbReference>
<evidence type="ECO:0000256" key="4">
    <source>
        <dbReference type="ARBA" id="ARBA00023180"/>
    </source>
</evidence>
<gene>
    <name evidence="7" type="ORF">RJ641_019924</name>
</gene>
<dbReference type="InterPro" id="IPR005519">
    <property type="entry name" value="Acid_phosphat_B-like"/>
</dbReference>
<evidence type="ECO:0000256" key="3">
    <source>
        <dbReference type="ARBA" id="ARBA00022761"/>
    </source>
</evidence>
<name>A0AAN8YVY0_9MAGN</name>
<dbReference type="SUPFAM" id="SSF56784">
    <property type="entry name" value="HAD-like"/>
    <property type="match status" value="1"/>
</dbReference>
<accession>A0AAN8YVY0</accession>
<dbReference type="PANTHER" id="PTHR31284">
    <property type="entry name" value="ACID PHOSPHATASE-LIKE PROTEIN"/>
    <property type="match status" value="1"/>
</dbReference>
<comment type="caution">
    <text evidence="7">The sequence shown here is derived from an EMBL/GenBank/DDBJ whole genome shotgun (WGS) entry which is preliminary data.</text>
</comment>
<dbReference type="CDD" id="cd07535">
    <property type="entry name" value="HAD_VSP"/>
    <property type="match status" value="1"/>
</dbReference>
<comment type="similarity">
    <text evidence="5">Belongs to the APS1/VSP family.</text>
</comment>
<dbReference type="InterPro" id="IPR023214">
    <property type="entry name" value="HAD_sf"/>
</dbReference>
<protein>
    <submittedName>
        <fullName evidence="7">Acid phosphatase, class B-like</fullName>
    </submittedName>
</protein>
<dbReference type="NCBIfam" id="TIGR01675">
    <property type="entry name" value="plant-AP"/>
    <property type="match status" value="1"/>
</dbReference>
<dbReference type="InterPro" id="IPR010028">
    <property type="entry name" value="Acid_phosphatase_pln"/>
</dbReference>
<dbReference type="GO" id="GO:0003993">
    <property type="term" value="F:acid phosphatase activity"/>
    <property type="evidence" value="ECO:0007669"/>
    <property type="project" value="InterPro"/>
</dbReference>
<dbReference type="AlphaFoldDB" id="A0AAN8YVY0"/>
<evidence type="ECO:0000313" key="8">
    <source>
        <dbReference type="Proteomes" id="UP001370490"/>
    </source>
</evidence>
<evidence type="ECO:0000313" key="7">
    <source>
        <dbReference type="EMBL" id="KAK6914807.1"/>
    </source>
</evidence>
<dbReference type="Pfam" id="PF03767">
    <property type="entry name" value="Acid_phosphat_B"/>
    <property type="match status" value="1"/>
</dbReference>
<comment type="function">
    <text evidence="1">May function as somatic storage protein during early seedling development.</text>
</comment>
<feature type="signal peptide" evidence="6">
    <location>
        <begin position="1"/>
        <end position="19"/>
    </location>
</feature>
<keyword evidence="3" id="KW-0758">Storage protein</keyword>
<feature type="chain" id="PRO_5042855311" evidence="6">
    <location>
        <begin position="20"/>
        <end position="259"/>
    </location>
</feature>
<dbReference type="InterPro" id="IPR014403">
    <property type="entry name" value="APS1/VSP"/>
</dbReference>
<evidence type="ECO:0000256" key="6">
    <source>
        <dbReference type="SAM" id="SignalP"/>
    </source>
</evidence>
<dbReference type="EMBL" id="JBAMMX010000025">
    <property type="protein sequence ID" value="KAK6914807.1"/>
    <property type="molecule type" value="Genomic_DNA"/>
</dbReference>
<proteinExistence type="inferred from homology"/>
<keyword evidence="4" id="KW-0325">Glycoprotein</keyword>